<dbReference type="GO" id="GO:0022857">
    <property type="term" value="F:transmembrane transporter activity"/>
    <property type="evidence" value="ECO:0007669"/>
    <property type="project" value="InterPro"/>
</dbReference>
<keyword evidence="4 5" id="KW-0472">Membrane</keyword>
<evidence type="ECO:0000313" key="6">
    <source>
        <dbReference type="EMBL" id="CAK62316.1"/>
    </source>
</evidence>
<feature type="transmembrane region" description="Helical" evidence="5">
    <location>
        <begin position="25"/>
        <end position="46"/>
    </location>
</feature>
<dbReference type="SUPFAM" id="SSF103473">
    <property type="entry name" value="MFS general substrate transporter"/>
    <property type="match status" value="1"/>
</dbReference>
<evidence type="ECO:0008006" key="8">
    <source>
        <dbReference type="Google" id="ProtNLM"/>
    </source>
</evidence>
<dbReference type="OrthoDB" id="422206at2759"/>
<feature type="transmembrane region" description="Helical" evidence="5">
    <location>
        <begin position="114"/>
        <end position="131"/>
    </location>
</feature>
<feature type="transmembrane region" description="Helical" evidence="5">
    <location>
        <begin position="192"/>
        <end position="215"/>
    </location>
</feature>
<dbReference type="KEGG" id="ptm:GSPATT00005562001"/>
<evidence type="ECO:0000256" key="4">
    <source>
        <dbReference type="ARBA" id="ARBA00023136"/>
    </source>
</evidence>
<dbReference type="GeneID" id="5015498"/>
<sequence>MNKITSSDQQQHVHYLEYPKRWIQLGLFLCALLSNIMFGFSLSPIVKEMSIIYDVDSRYLQFLTISFTVFSVIMIIPGNIINEKYGIKISIMIGCILTFVGSVCAMLINVSFWFFFLGQLISLIGFPFRLISASKFVANWFYPEKRILIMVIIALCFNASSGIAIKIPLIIMGDYEIKDLHTQAEIDEGRRLMQNLMIFLFGLMTLLCIPPIFFFKGKAPTPPSFTASDFKQCIRVDYRKAGIIVAKNFDFMYLTIGFAFILGTITLFTLQMEYLIKPFDYTLKDQSNLVLAGVIAGLIGDICVGTAIKKLRSFKLVLRICNALVTVLFAILIVAIHVNKIFFFIMYFLVCGCSAIMALTFEFSCELCFPMSENTTIAMLGLFGNLINFFQGLPEILILKGDNKFCSTLTMILMLCLIAGANYFTKNVDENLKRQKRDFQEDDEAEQRENAISMLEQSILN</sequence>
<dbReference type="InterPro" id="IPR049680">
    <property type="entry name" value="FLVCR1-2_SLC49-like"/>
</dbReference>
<feature type="transmembrane region" description="Helical" evidence="5">
    <location>
        <begin position="89"/>
        <end position="108"/>
    </location>
</feature>
<evidence type="ECO:0000256" key="1">
    <source>
        <dbReference type="ARBA" id="ARBA00004141"/>
    </source>
</evidence>
<feature type="transmembrane region" description="Helical" evidence="5">
    <location>
        <begin position="377"/>
        <end position="399"/>
    </location>
</feature>
<feature type="transmembrane region" description="Helical" evidence="5">
    <location>
        <begin position="58"/>
        <end position="77"/>
    </location>
</feature>
<feature type="transmembrane region" description="Helical" evidence="5">
    <location>
        <begin position="320"/>
        <end position="338"/>
    </location>
</feature>
<keyword evidence="7" id="KW-1185">Reference proteome</keyword>
<dbReference type="Proteomes" id="UP000000600">
    <property type="component" value="Unassembled WGS sequence"/>
</dbReference>
<protein>
    <recommendedName>
        <fullName evidence="8">Major facilitator superfamily (MFS) profile domain-containing protein</fullName>
    </recommendedName>
</protein>
<dbReference type="eggNOG" id="KOG2563">
    <property type="taxonomic scope" value="Eukaryota"/>
</dbReference>
<gene>
    <name evidence="6" type="ORF">GSPATT00005562001</name>
</gene>
<dbReference type="Pfam" id="PF07690">
    <property type="entry name" value="MFS_1"/>
    <property type="match status" value="1"/>
</dbReference>
<evidence type="ECO:0000313" key="7">
    <source>
        <dbReference type="Proteomes" id="UP000000600"/>
    </source>
</evidence>
<accession>A0BUU9</accession>
<dbReference type="OMA" id="KLAAYWF"/>
<feature type="transmembrane region" description="Helical" evidence="5">
    <location>
        <begin position="249"/>
        <end position="269"/>
    </location>
</feature>
<dbReference type="PANTHER" id="PTHR10924:SF6">
    <property type="entry name" value="SOLUTE CARRIER FAMILY 49 MEMBER A3"/>
    <property type="match status" value="1"/>
</dbReference>
<keyword evidence="3 5" id="KW-1133">Transmembrane helix</keyword>
<feature type="transmembrane region" description="Helical" evidence="5">
    <location>
        <begin position="289"/>
        <end position="308"/>
    </location>
</feature>
<reference evidence="6 7" key="1">
    <citation type="journal article" date="2006" name="Nature">
        <title>Global trends of whole-genome duplications revealed by the ciliate Paramecium tetraurelia.</title>
        <authorList>
            <consortium name="Genoscope"/>
            <person name="Aury J.-M."/>
            <person name="Jaillon O."/>
            <person name="Duret L."/>
            <person name="Noel B."/>
            <person name="Jubin C."/>
            <person name="Porcel B.M."/>
            <person name="Segurens B."/>
            <person name="Daubin V."/>
            <person name="Anthouard V."/>
            <person name="Aiach N."/>
            <person name="Arnaiz O."/>
            <person name="Billaut A."/>
            <person name="Beisson J."/>
            <person name="Blanc I."/>
            <person name="Bouhouche K."/>
            <person name="Camara F."/>
            <person name="Duharcourt S."/>
            <person name="Guigo R."/>
            <person name="Gogendeau D."/>
            <person name="Katinka M."/>
            <person name="Keller A.-M."/>
            <person name="Kissmehl R."/>
            <person name="Klotz C."/>
            <person name="Koll F."/>
            <person name="Le Moue A."/>
            <person name="Lepere C."/>
            <person name="Malinsky S."/>
            <person name="Nowacki M."/>
            <person name="Nowak J.K."/>
            <person name="Plattner H."/>
            <person name="Poulain J."/>
            <person name="Ruiz F."/>
            <person name="Serrano V."/>
            <person name="Zagulski M."/>
            <person name="Dessen P."/>
            <person name="Betermier M."/>
            <person name="Weissenbach J."/>
            <person name="Scarpelli C."/>
            <person name="Schachter V."/>
            <person name="Sperling L."/>
            <person name="Meyer E."/>
            <person name="Cohen J."/>
            <person name="Wincker P."/>
        </authorList>
    </citation>
    <scope>NUCLEOTIDE SEQUENCE [LARGE SCALE GENOMIC DNA]</scope>
    <source>
        <strain evidence="6 7">Stock d4-2</strain>
    </source>
</reference>
<dbReference type="PANTHER" id="PTHR10924">
    <property type="entry name" value="MAJOR FACILITATOR SUPERFAMILY PROTEIN-RELATED"/>
    <property type="match status" value="1"/>
</dbReference>
<feature type="transmembrane region" description="Helical" evidence="5">
    <location>
        <begin position="344"/>
        <end position="365"/>
    </location>
</feature>
<evidence type="ECO:0000256" key="5">
    <source>
        <dbReference type="SAM" id="Phobius"/>
    </source>
</evidence>
<evidence type="ECO:0000256" key="2">
    <source>
        <dbReference type="ARBA" id="ARBA00022692"/>
    </source>
</evidence>
<feature type="transmembrane region" description="Helical" evidence="5">
    <location>
        <begin position="405"/>
        <end position="424"/>
    </location>
</feature>
<comment type="subcellular location">
    <subcellularLocation>
        <location evidence="1">Membrane</location>
        <topology evidence="1">Multi-pass membrane protein</topology>
    </subcellularLocation>
</comment>
<dbReference type="InterPro" id="IPR011701">
    <property type="entry name" value="MFS"/>
</dbReference>
<dbReference type="Gene3D" id="1.20.1250.20">
    <property type="entry name" value="MFS general substrate transporter like domains"/>
    <property type="match status" value="1"/>
</dbReference>
<dbReference type="HOGENOM" id="CLU_023132_4_2_1"/>
<organism evidence="6 7">
    <name type="scientific">Paramecium tetraurelia</name>
    <dbReference type="NCBI Taxonomy" id="5888"/>
    <lineage>
        <taxon>Eukaryota</taxon>
        <taxon>Sar</taxon>
        <taxon>Alveolata</taxon>
        <taxon>Ciliophora</taxon>
        <taxon>Intramacronucleata</taxon>
        <taxon>Oligohymenophorea</taxon>
        <taxon>Peniculida</taxon>
        <taxon>Parameciidae</taxon>
        <taxon>Paramecium</taxon>
    </lineage>
</organism>
<dbReference type="InterPro" id="IPR036259">
    <property type="entry name" value="MFS_trans_sf"/>
</dbReference>
<feature type="transmembrane region" description="Helical" evidence="5">
    <location>
        <begin position="147"/>
        <end position="172"/>
    </location>
</feature>
<dbReference type="GO" id="GO:0016020">
    <property type="term" value="C:membrane"/>
    <property type="evidence" value="ECO:0000318"/>
    <property type="project" value="GO_Central"/>
</dbReference>
<name>A0BUU9_PARTE</name>
<dbReference type="InParanoid" id="A0BUU9"/>
<evidence type="ECO:0000256" key="3">
    <source>
        <dbReference type="ARBA" id="ARBA00022989"/>
    </source>
</evidence>
<dbReference type="AlphaFoldDB" id="A0BUU9"/>
<dbReference type="EMBL" id="CT868019">
    <property type="protein sequence ID" value="CAK62316.1"/>
    <property type="molecule type" value="Genomic_DNA"/>
</dbReference>
<dbReference type="RefSeq" id="XP_001429714.1">
    <property type="nucleotide sequence ID" value="XM_001429677.1"/>
</dbReference>
<keyword evidence="2 5" id="KW-0812">Transmembrane</keyword>
<proteinExistence type="predicted"/>